<dbReference type="EMBL" id="PKOZ01000006">
    <property type="protein sequence ID" value="PQD94931.1"/>
    <property type="molecule type" value="Genomic_DNA"/>
</dbReference>
<proteinExistence type="inferred from homology"/>
<evidence type="ECO:0000256" key="1">
    <source>
        <dbReference type="ARBA" id="ARBA00022490"/>
    </source>
</evidence>
<evidence type="ECO:0000256" key="2">
    <source>
        <dbReference type="HAMAP-Rule" id="MF_01126"/>
    </source>
</evidence>
<accession>A0A2S7MYP4</accession>
<dbReference type="InterPro" id="IPR016979">
    <property type="entry name" value="DUF2129"/>
</dbReference>
<sequence>MFVERQSLIVWLHSLKQVKTLRKIGNLHYVSRKLKYAVLYVNMDDIDAVTQKLTSYSFVKRVDLSQKPFIKTEFESKKHEKEKDEYKIGI</sequence>
<dbReference type="Pfam" id="PF09902">
    <property type="entry name" value="DUF2129"/>
    <property type="match status" value="1"/>
</dbReference>
<name>A0A2S7MYP4_9BACI</name>
<dbReference type="PIRSF" id="PIRSF031653">
    <property type="entry name" value="UCP031653"/>
    <property type="match status" value="1"/>
</dbReference>
<reference evidence="3 4" key="1">
    <citation type="submission" date="2017-12" db="EMBL/GenBank/DDBJ databases">
        <title>Taxonomic description and draft genome of Pradoshia cofamensis Gen. nov., sp. nov., a thermotolerant bacillale isolated from anterior gut of earthworm Eisenia fetida.</title>
        <authorList>
            <person name="Saha T."/>
            <person name="Chakraborty R."/>
        </authorList>
    </citation>
    <scope>NUCLEOTIDE SEQUENCE [LARGE SCALE GENOMIC DNA]</scope>
    <source>
        <strain evidence="3 4">EAG3</strain>
    </source>
</reference>
<evidence type="ECO:0000313" key="4">
    <source>
        <dbReference type="Proteomes" id="UP000239663"/>
    </source>
</evidence>
<dbReference type="NCBIfam" id="NF002777">
    <property type="entry name" value="PRK02886.1"/>
    <property type="match status" value="1"/>
</dbReference>
<protein>
    <recommendedName>
        <fullName evidence="2">UPF0298 protein CYL18_11380</fullName>
    </recommendedName>
</protein>
<dbReference type="OrthoDB" id="2990788at2"/>
<organism evidence="3 4">
    <name type="scientific">Pradoshia eiseniae</name>
    <dbReference type="NCBI Taxonomy" id="2064768"/>
    <lineage>
        <taxon>Bacteria</taxon>
        <taxon>Bacillati</taxon>
        <taxon>Bacillota</taxon>
        <taxon>Bacilli</taxon>
        <taxon>Bacillales</taxon>
        <taxon>Bacillaceae</taxon>
        <taxon>Pradoshia</taxon>
    </lineage>
</organism>
<keyword evidence="4" id="KW-1185">Reference proteome</keyword>
<dbReference type="AlphaFoldDB" id="A0A2S7MYP4"/>
<gene>
    <name evidence="3" type="ORF">CYL18_11380</name>
</gene>
<dbReference type="GO" id="GO:0005737">
    <property type="term" value="C:cytoplasm"/>
    <property type="evidence" value="ECO:0007669"/>
    <property type="project" value="UniProtKB-SubCell"/>
</dbReference>
<dbReference type="HAMAP" id="MF_01126">
    <property type="entry name" value="UPF0298"/>
    <property type="match status" value="1"/>
</dbReference>
<comment type="caution">
    <text evidence="3">The sequence shown here is derived from an EMBL/GenBank/DDBJ whole genome shotgun (WGS) entry which is preliminary data.</text>
</comment>
<keyword evidence="1 2" id="KW-0963">Cytoplasm</keyword>
<dbReference type="Proteomes" id="UP000239663">
    <property type="component" value="Unassembled WGS sequence"/>
</dbReference>
<comment type="similarity">
    <text evidence="2">Belongs to the UPF0298 family.</text>
</comment>
<dbReference type="RefSeq" id="WP_104849637.1">
    <property type="nucleotide sequence ID" value="NZ_PKOZ01000006.1"/>
</dbReference>
<comment type="subcellular location">
    <subcellularLocation>
        <location evidence="2">Cytoplasm</location>
    </subcellularLocation>
</comment>
<evidence type="ECO:0000313" key="3">
    <source>
        <dbReference type="EMBL" id="PQD94931.1"/>
    </source>
</evidence>